<keyword evidence="1" id="KW-0472">Membrane</keyword>
<keyword evidence="1" id="KW-1133">Transmembrane helix</keyword>
<evidence type="ECO:0000313" key="2">
    <source>
        <dbReference type="EMBL" id="MFC3912411.1"/>
    </source>
</evidence>
<feature type="transmembrane region" description="Helical" evidence="1">
    <location>
        <begin position="20"/>
        <end position="42"/>
    </location>
</feature>
<feature type="transmembrane region" description="Helical" evidence="1">
    <location>
        <begin position="123"/>
        <end position="144"/>
    </location>
</feature>
<feature type="transmembrane region" description="Helical" evidence="1">
    <location>
        <begin position="369"/>
        <end position="388"/>
    </location>
</feature>
<feature type="transmembrane region" description="Helical" evidence="1">
    <location>
        <begin position="299"/>
        <end position="317"/>
    </location>
</feature>
<comment type="caution">
    <text evidence="2">The sequence shown here is derived from an EMBL/GenBank/DDBJ whole genome shotgun (WGS) entry which is preliminary data.</text>
</comment>
<protein>
    <recommendedName>
        <fullName evidence="4">Glycosyltransferase RgtA/B/C/D-like domain-containing protein</fullName>
    </recommendedName>
</protein>
<dbReference type="EMBL" id="JBHSAF010000001">
    <property type="protein sequence ID" value="MFC3912411.1"/>
    <property type="molecule type" value="Genomic_DNA"/>
</dbReference>
<dbReference type="Proteomes" id="UP001595692">
    <property type="component" value="Unassembled WGS sequence"/>
</dbReference>
<dbReference type="RefSeq" id="WP_377150518.1">
    <property type="nucleotide sequence ID" value="NZ_JBHSAF010000001.1"/>
</dbReference>
<evidence type="ECO:0008006" key="4">
    <source>
        <dbReference type="Google" id="ProtNLM"/>
    </source>
</evidence>
<reference evidence="3" key="1">
    <citation type="journal article" date="2019" name="Int. J. Syst. Evol. Microbiol.">
        <title>The Global Catalogue of Microorganisms (GCM) 10K type strain sequencing project: providing services to taxonomists for standard genome sequencing and annotation.</title>
        <authorList>
            <consortium name="The Broad Institute Genomics Platform"/>
            <consortium name="The Broad Institute Genome Sequencing Center for Infectious Disease"/>
            <person name="Wu L."/>
            <person name="Ma J."/>
        </authorList>
    </citation>
    <scope>NUCLEOTIDE SEQUENCE [LARGE SCALE GENOMIC DNA]</scope>
    <source>
        <strain evidence="3">CCUG 54939</strain>
    </source>
</reference>
<accession>A0ABV8CKP7</accession>
<feature type="transmembrane region" description="Helical" evidence="1">
    <location>
        <begin position="324"/>
        <end position="339"/>
    </location>
</feature>
<evidence type="ECO:0000313" key="3">
    <source>
        <dbReference type="Proteomes" id="UP001595692"/>
    </source>
</evidence>
<sequence length="393" mass="45456">MHLDPVQVVPERLRIGRRDWMMIALAFVVSRIALYCIGYFGAMHYNVETDFIDAINFVAAVEDDIPSMFCQFDCGWFQSIADVGYDTYPHGLTTGHAANWAFLPGFPMTGYWIGKVLGIGTLYGFYILTNLMFFVCLPLFFLCLRQLGQDLETARFGVWLLAFSPYSIYFIAPYTESTFLAFTMMVFLFSYRHRWLWVAVAGALMTATRNLGVMVVFSVAILAWQAYGWRELLRFGERSLRVLLTLWVIPLALFSYMLYLHLHVGDAFAFKNVQLAWGRVFDNPFHYWWEGFSTGGRKYYLSVVIALGWAMNMYLLYQRRYAEALFMLICTMVPLVTSTNAFPRYLFGLYPTMLVLVLWIRNKPMLRPLLLALSALLSAYFTIAWVNAKFFVV</sequence>
<name>A0ABV8CKP7_9GAMM</name>
<feature type="transmembrane region" description="Helical" evidence="1">
    <location>
        <begin position="156"/>
        <end position="175"/>
    </location>
</feature>
<feature type="transmembrane region" description="Helical" evidence="1">
    <location>
        <begin position="242"/>
        <end position="262"/>
    </location>
</feature>
<organism evidence="2 3">
    <name type="scientific">Pseudaeromonas sharmana</name>
    <dbReference type="NCBI Taxonomy" id="328412"/>
    <lineage>
        <taxon>Bacteria</taxon>
        <taxon>Pseudomonadati</taxon>
        <taxon>Pseudomonadota</taxon>
        <taxon>Gammaproteobacteria</taxon>
        <taxon>Aeromonadales</taxon>
        <taxon>Aeromonadaceae</taxon>
        <taxon>Pseudaeromonas</taxon>
    </lineage>
</organism>
<keyword evidence="3" id="KW-1185">Reference proteome</keyword>
<gene>
    <name evidence="2" type="ORF">ACFOSS_02885</name>
</gene>
<feature type="transmembrane region" description="Helical" evidence="1">
    <location>
        <begin position="195"/>
        <end position="222"/>
    </location>
</feature>
<keyword evidence="1" id="KW-0812">Transmembrane</keyword>
<proteinExistence type="predicted"/>
<evidence type="ECO:0000256" key="1">
    <source>
        <dbReference type="SAM" id="Phobius"/>
    </source>
</evidence>